<evidence type="ECO:0000256" key="2">
    <source>
        <dbReference type="ARBA" id="ARBA00007324"/>
    </source>
</evidence>
<comment type="function">
    <text evidence="8">Component of the signal peptidase complex (SPC) which catalyzes the cleavage of N-terminal signal sequences from nascent proteins as they are translocated into the lumen of the endoplasmic reticulum. Enhances the enzymatic activity of SPC and facilitates the interactions between different components of the translocation site.</text>
</comment>
<feature type="compositionally biased region" description="Polar residues" evidence="9">
    <location>
        <begin position="12"/>
        <end position="22"/>
    </location>
</feature>
<protein>
    <recommendedName>
        <fullName evidence="3">Signal peptidase complex subunit 2</fullName>
    </recommendedName>
</protein>
<dbReference type="PANTHER" id="PTHR13085">
    <property type="entry name" value="MICROSOMAL SIGNAL PEPTIDASE 25 KDA SUBUNIT"/>
    <property type="match status" value="1"/>
</dbReference>
<feature type="compositionally biased region" description="Basic and acidic residues" evidence="9">
    <location>
        <begin position="1"/>
        <end position="11"/>
    </location>
</feature>
<evidence type="ECO:0000256" key="9">
    <source>
        <dbReference type="SAM" id="MobiDB-lite"/>
    </source>
</evidence>
<proteinExistence type="inferred from homology"/>
<dbReference type="Pfam" id="PF06703">
    <property type="entry name" value="SPC25"/>
    <property type="match status" value="1"/>
</dbReference>
<evidence type="ECO:0000256" key="8">
    <source>
        <dbReference type="ARBA" id="ARBA00045608"/>
    </source>
</evidence>
<evidence type="ECO:0000313" key="12">
    <source>
        <dbReference type="Proteomes" id="UP001527925"/>
    </source>
</evidence>
<evidence type="ECO:0000256" key="7">
    <source>
        <dbReference type="ARBA" id="ARBA00023136"/>
    </source>
</evidence>
<dbReference type="InterPro" id="IPR009582">
    <property type="entry name" value="Spc2/SPCS2"/>
</dbReference>
<dbReference type="EMBL" id="JADGIZ020000035">
    <property type="protein sequence ID" value="KAL2914280.1"/>
    <property type="molecule type" value="Genomic_DNA"/>
</dbReference>
<evidence type="ECO:0000256" key="5">
    <source>
        <dbReference type="ARBA" id="ARBA00022824"/>
    </source>
</evidence>
<comment type="similarity">
    <text evidence="2">Belongs to the SPCS2 family.</text>
</comment>
<feature type="transmembrane region" description="Helical" evidence="10">
    <location>
        <begin position="73"/>
        <end position="98"/>
    </location>
</feature>
<evidence type="ECO:0000256" key="6">
    <source>
        <dbReference type="ARBA" id="ARBA00022989"/>
    </source>
</evidence>
<evidence type="ECO:0000256" key="3">
    <source>
        <dbReference type="ARBA" id="ARBA00017057"/>
    </source>
</evidence>
<evidence type="ECO:0000313" key="11">
    <source>
        <dbReference type="EMBL" id="KAL2914280.1"/>
    </source>
</evidence>
<keyword evidence="4 10" id="KW-0812">Transmembrane</keyword>
<keyword evidence="12" id="KW-1185">Reference proteome</keyword>
<feature type="transmembrane region" description="Helical" evidence="10">
    <location>
        <begin position="104"/>
        <end position="125"/>
    </location>
</feature>
<dbReference type="PANTHER" id="PTHR13085:SF0">
    <property type="entry name" value="SIGNAL PEPTIDASE COMPLEX SUBUNIT 2"/>
    <property type="match status" value="1"/>
</dbReference>
<reference evidence="11 12" key="1">
    <citation type="submission" date="2023-09" db="EMBL/GenBank/DDBJ databases">
        <title>Pangenome analysis of Batrachochytrium dendrobatidis and related Chytrids.</title>
        <authorList>
            <person name="Yacoub M.N."/>
            <person name="Stajich J.E."/>
            <person name="James T.Y."/>
        </authorList>
    </citation>
    <scope>NUCLEOTIDE SEQUENCE [LARGE SCALE GENOMIC DNA]</scope>
    <source>
        <strain evidence="11 12">JEL0888</strain>
    </source>
</reference>
<dbReference type="Proteomes" id="UP001527925">
    <property type="component" value="Unassembled WGS sequence"/>
</dbReference>
<keyword evidence="6 10" id="KW-1133">Transmembrane helix</keyword>
<sequence>MSSNLRERKPQTDTQATEPKSAPQSVFLANRAKAAPIVANTHVAAELRGVVDDALRQVLVEDFRFVEDNTVTYVYALLGYAASIFCIAGSAYSFVYSFDKTKDVIFASLVLYSVFSALFSAYAYFVKSDILFVGIWRDPTGADPPSKITVRAAFDKYSDVYPIRLQSQKGVGAGKFSKLWVESRIEASFGEWFDEDGLFLHSRFRQSVVDALGQSNPHLA</sequence>
<gene>
    <name evidence="11" type="ORF">HK105_206226</name>
</gene>
<accession>A0ABR4N431</accession>
<comment type="caution">
    <text evidence="11">The sequence shown here is derived from an EMBL/GenBank/DDBJ whole genome shotgun (WGS) entry which is preliminary data.</text>
</comment>
<feature type="region of interest" description="Disordered" evidence="9">
    <location>
        <begin position="1"/>
        <end position="22"/>
    </location>
</feature>
<keyword evidence="5" id="KW-0256">Endoplasmic reticulum</keyword>
<evidence type="ECO:0000256" key="10">
    <source>
        <dbReference type="SAM" id="Phobius"/>
    </source>
</evidence>
<keyword evidence="7 10" id="KW-0472">Membrane</keyword>
<evidence type="ECO:0000256" key="4">
    <source>
        <dbReference type="ARBA" id="ARBA00022692"/>
    </source>
</evidence>
<evidence type="ECO:0000256" key="1">
    <source>
        <dbReference type="ARBA" id="ARBA00004477"/>
    </source>
</evidence>
<name>A0ABR4N431_9FUNG</name>
<organism evidence="11 12">
    <name type="scientific">Polyrhizophydium stewartii</name>
    <dbReference type="NCBI Taxonomy" id="2732419"/>
    <lineage>
        <taxon>Eukaryota</taxon>
        <taxon>Fungi</taxon>
        <taxon>Fungi incertae sedis</taxon>
        <taxon>Chytridiomycota</taxon>
        <taxon>Chytridiomycota incertae sedis</taxon>
        <taxon>Chytridiomycetes</taxon>
        <taxon>Rhizophydiales</taxon>
        <taxon>Rhizophydiales incertae sedis</taxon>
        <taxon>Polyrhizophydium</taxon>
    </lineage>
</organism>
<comment type="subcellular location">
    <subcellularLocation>
        <location evidence="1">Endoplasmic reticulum membrane</location>
        <topology evidence="1">Multi-pass membrane protein</topology>
    </subcellularLocation>
</comment>